<dbReference type="OrthoDB" id="1882251at2759"/>
<evidence type="ECO:0000313" key="1">
    <source>
        <dbReference type="EMBL" id="KZV58634.1"/>
    </source>
</evidence>
<keyword evidence="2" id="KW-1185">Reference proteome</keyword>
<proteinExistence type="predicted"/>
<name>A0A2Z7DKT5_9LAMI</name>
<dbReference type="EMBL" id="KQ986449">
    <property type="protein sequence ID" value="KZV58634.1"/>
    <property type="molecule type" value="Genomic_DNA"/>
</dbReference>
<evidence type="ECO:0000313" key="2">
    <source>
        <dbReference type="Proteomes" id="UP000250235"/>
    </source>
</evidence>
<dbReference type="PANTHER" id="PTHR33527:SF28">
    <property type="entry name" value="GB|AAD43168.1"/>
    <property type="match status" value="1"/>
</dbReference>
<dbReference type="PANTHER" id="PTHR33527">
    <property type="entry name" value="OS07G0274300 PROTEIN"/>
    <property type="match status" value="1"/>
</dbReference>
<organism evidence="1 2">
    <name type="scientific">Dorcoceras hygrometricum</name>
    <dbReference type="NCBI Taxonomy" id="472368"/>
    <lineage>
        <taxon>Eukaryota</taxon>
        <taxon>Viridiplantae</taxon>
        <taxon>Streptophyta</taxon>
        <taxon>Embryophyta</taxon>
        <taxon>Tracheophyta</taxon>
        <taxon>Spermatophyta</taxon>
        <taxon>Magnoliopsida</taxon>
        <taxon>eudicotyledons</taxon>
        <taxon>Gunneridae</taxon>
        <taxon>Pentapetalae</taxon>
        <taxon>asterids</taxon>
        <taxon>lamiids</taxon>
        <taxon>Lamiales</taxon>
        <taxon>Gesneriaceae</taxon>
        <taxon>Didymocarpoideae</taxon>
        <taxon>Trichosporeae</taxon>
        <taxon>Loxocarpinae</taxon>
        <taxon>Dorcoceras</taxon>
    </lineage>
</organism>
<sequence length="300" mass="34480">MNPLEILRSFEVPVLPPSPPVTDQEFYNFYSIDRELYTRLVGQLGRDPFHSVYYMAFLTWLERQACDSTMMAKMLHCSAQVLNQLTDETVGCLRCLKNDAVFLHEELFQFPDPAHLSPRFLHENRVEIVRRVIKILTTVSARAFEDMVQSALRGEPLPPPRGATGHMQRDQMALERFGSRLCSGFLYEILRIETRKQEQVDDRMVDKAVFLKFRAGCRITEDEIREFFTRICGGDVVEKIAMQEDARSRMVACALLVVHSTAAANAIHGEGLKEYVINGNQVRARRFLEKEQQYNSTVSP</sequence>
<protein>
    <submittedName>
        <fullName evidence="1">Uncharacterized protein</fullName>
    </submittedName>
</protein>
<dbReference type="AlphaFoldDB" id="A0A2Z7DKT5"/>
<accession>A0A2Z7DKT5</accession>
<reference evidence="1 2" key="1">
    <citation type="journal article" date="2015" name="Proc. Natl. Acad. Sci. U.S.A.">
        <title>The resurrection genome of Boea hygrometrica: A blueprint for survival of dehydration.</title>
        <authorList>
            <person name="Xiao L."/>
            <person name="Yang G."/>
            <person name="Zhang L."/>
            <person name="Yang X."/>
            <person name="Zhao S."/>
            <person name="Ji Z."/>
            <person name="Zhou Q."/>
            <person name="Hu M."/>
            <person name="Wang Y."/>
            <person name="Chen M."/>
            <person name="Xu Y."/>
            <person name="Jin H."/>
            <person name="Xiao X."/>
            <person name="Hu G."/>
            <person name="Bao F."/>
            <person name="Hu Y."/>
            <person name="Wan P."/>
            <person name="Li L."/>
            <person name="Deng X."/>
            <person name="Kuang T."/>
            <person name="Xiang C."/>
            <person name="Zhu J.K."/>
            <person name="Oliver M.J."/>
            <person name="He Y."/>
        </authorList>
    </citation>
    <scope>NUCLEOTIDE SEQUENCE [LARGE SCALE GENOMIC DNA]</scope>
    <source>
        <strain evidence="2">cv. XS01</strain>
    </source>
</reference>
<gene>
    <name evidence="1" type="ORF">F511_21165</name>
</gene>
<dbReference type="Proteomes" id="UP000250235">
    <property type="component" value="Unassembled WGS sequence"/>
</dbReference>